<dbReference type="EMBL" id="BAABFV010000002">
    <property type="protein sequence ID" value="GAA4364570.1"/>
    <property type="molecule type" value="Genomic_DNA"/>
</dbReference>
<accession>A0ABP8IPA0</accession>
<keyword evidence="3" id="KW-1185">Reference proteome</keyword>
<reference evidence="3" key="1">
    <citation type="journal article" date="2019" name="Int. J. Syst. Evol. Microbiol.">
        <title>The Global Catalogue of Microorganisms (GCM) 10K type strain sequencing project: providing services to taxonomists for standard genome sequencing and annotation.</title>
        <authorList>
            <consortium name="The Broad Institute Genomics Platform"/>
            <consortium name="The Broad Institute Genome Sequencing Center for Infectious Disease"/>
            <person name="Wu L."/>
            <person name="Ma J."/>
        </authorList>
    </citation>
    <scope>NUCLEOTIDE SEQUENCE [LARGE SCALE GENOMIC DNA]</scope>
    <source>
        <strain evidence="3">JCM 17728</strain>
    </source>
</reference>
<gene>
    <name evidence="2" type="ORF">GCM10023151_20950</name>
</gene>
<evidence type="ECO:0000313" key="2">
    <source>
        <dbReference type="EMBL" id="GAA4364570.1"/>
    </source>
</evidence>
<evidence type="ECO:0000256" key="1">
    <source>
        <dbReference type="SAM" id="Phobius"/>
    </source>
</evidence>
<keyword evidence="1" id="KW-0812">Transmembrane</keyword>
<comment type="caution">
    <text evidence="2">The sequence shown here is derived from an EMBL/GenBank/DDBJ whole genome shotgun (WGS) entry which is preliminary data.</text>
</comment>
<feature type="transmembrane region" description="Helical" evidence="1">
    <location>
        <begin position="6"/>
        <end position="24"/>
    </location>
</feature>
<keyword evidence="1" id="KW-1133">Transmembrane helix</keyword>
<organism evidence="2 3">
    <name type="scientific">Kangiella marina</name>
    <dbReference type="NCBI Taxonomy" id="1079178"/>
    <lineage>
        <taxon>Bacteria</taxon>
        <taxon>Pseudomonadati</taxon>
        <taxon>Pseudomonadota</taxon>
        <taxon>Gammaproteobacteria</taxon>
        <taxon>Kangiellales</taxon>
        <taxon>Kangiellaceae</taxon>
        <taxon>Kangiella</taxon>
    </lineage>
</organism>
<dbReference type="Proteomes" id="UP001501011">
    <property type="component" value="Unassembled WGS sequence"/>
</dbReference>
<name>A0ABP8IPA0_9GAMM</name>
<keyword evidence="1" id="KW-0472">Membrane</keyword>
<proteinExistence type="predicted"/>
<dbReference type="RefSeq" id="WP_345293171.1">
    <property type="nucleotide sequence ID" value="NZ_BAABFV010000002.1"/>
</dbReference>
<protein>
    <submittedName>
        <fullName evidence="2">Uncharacterized protein</fullName>
    </submittedName>
</protein>
<sequence length="130" mass="14950">MALLFLAYGLVLAAFAAMLFWLILRAYRSKNAESFEAGFSEQGLFGEEENIVDLSAYRRADIVALRLLQEYSQIETSNLSEKDKLREILVWNQKLEDFERKNRKIIQSRGFLRPVQASSKSSTVTPLTRI</sequence>
<evidence type="ECO:0000313" key="3">
    <source>
        <dbReference type="Proteomes" id="UP001501011"/>
    </source>
</evidence>